<protein>
    <submittedName>
        <fullName evidence="3">FCP1 homology domain-containing protein</fullName>
    </submittedName>
</protein>
<reference evidence="3" key="1">
    <citation type="submission" date="2017-02" db="UniProtKB">
        <authorList>
            <consortium name="WormBaseParasite"/>
        </authorList>
    </citation>
    <scope>IDENTIFICATION</scope>
</reference>
<gene>
    <name evidence="1" type="ORF">HPLM_LOCUS3398</name>
</gene>
<dbReference type="WBParaSite" id="HPLM_0000340601-mRNA-1">
    <property type="protein sequence ID" value="HPLM_0000340601-mRNA-1"/>
    <property type="gene ID" value="HPLM_0000340601"/>
</dbReference>
<accession>A0A0N4W1A6</accession>
<dbReference type="Proteomes" id="UP000268014">
    <property type="component" value="Unassembled WGS sequence"/>
</dbReference>
<dbReference type="PANTHER" id="PTHR10974">
    <property type="entry name" value="FI08016P-RELATED"/>
    <property type="match status" value="1"/>
</dbReference>
<evidence type="ECO:0000313" key="3">
    <source>
        <dbReference type="WBParaSite" id="HPLM_0000340601-mRNA-1"/>
    </source>
</evidence>
<dbReference type="AlphaFoldDB" id="A0A0N4W1A6"/>
<dbReference type="OrthoDB" id="5828876at2759"/>
<evidence type="ECO:0000313" key="1">
    <source>
        <dbReference type="EMBL" id="VDO20826.1"/>
    </source>
</evidence>
<dbReference type="EMBL" id="UZAF01016116">
    <property type="protein sequence ID" value="VDO20826.1"/>
    <property type="molecule type" value="Genomic_DNA"/>
</dbReference>
<reference evidence="1 2" key="2">
    <citation type="submission" date="2018-11" db="EMBL/GenBank/DDBJ databases">
        <authorList>
            <consortium name="Pathogen Informatics"/>
        </authorList>
    </citation>
    <scope>NUCLEOTIDE SEQUENCE [LARGE SCALE GENOMIC DNA]</scope>
    <source>
        <strain evidence="1 2">MHpl1</strain>
    </source>
</reference>
<keyword evidence="2" id="KW-1185">Reference proteome</keyword>
<dbReference type="PANTHER" id="PTHR10974:SF75">
    <property type="entry name" value="SULFATASE DOMAIN-CONTAINING PROTEIN"/>
    <property type="match status" value="1"/>
</dbReference>
<dbReference type="GO" id="GO:0005615">
    <property type="term" value="C:extracellular space"/>
    <property type="evidence" value="ECO:0007669"/>
    <property type="project" value="TreeGrafter"/>
</dbReference>
<sequence>MCLYPNKDSNIIEGDFRELPTNSSFECDIIETECNREGYNETEHYLHMQIYENETSESQMNSLPNVYMIVIDSTSTFMVKRSLPKTLRFLKNHLGAVQMDFLNKVGDNSKSVEKVDRVGRPPEEPDWNNTEVCNEWLDEYPYILEEYKKKGYKVCIFKHVQLFCIS</sequence>
<evidence type="ECO:0000313" key="2">
    <source>
        <dbReference type="Proteomes" id="UP000268014"/>
    </source>
</evidence>
<dbReference type="Pfam" id="PF02995">
    <property type="entry name" value="DUF229"/>
    <property type="match status" value="1"/>
</dbReference>
<organism evidence="3">
    <name type="scientific">Haemonchus placei</name>
    <name type="common">Barber's pole worm</name>
    <dbReference type="NCBI Taxonomy" id="6290"/>
    <lineage>
        <taxon>Eukaryota</taxon>
        <taxon>Metazoa</taxon>
        <taxon>Ecdysozoa</taxon>
        <taxon>Nematoda</taxon>
        <taxon>Chromadorea</taxon>
        <taxon>Rhabditida</taxon>
        <taxon>Rhabditina</taxon>
        <taxon>Rhabditomorpha</taxon>
        <taxon>Strongyloidea</taxon>
        <taxon>Trichostrongylidae</taxon>
        <taxon>Haemonchus</taxon>
    </lineage>
</organism>
<dbReference type="STRING" id="6290.A0A0N4W1A6"/>
<dbReference type="InterPro" id="IPR004245">
    <property type="entry name" value="DUF229"/>
</dbReference>
<dbReference type="OMA" id="MCLYPNK"/>
<name>A0A0N4W1A6_HAEPC</name>
<proteinExistence type="predicted"/>